<dbReference type="Proteomes" id="UP000221011">
    <property type="component" value="Chromosome"/>
</dbReference>
<protein>
    <recommendedName>
        <fullName evidence="4">Secreted protein</fullName>
    </recommendedName>
</protein>
<organism evidence="2 3">
    <name type="scientific">Streptomyces formicae</name>
    <dbReference type="NCBI Taxonomy" id="1616117"/>
    <lineage>
        <taxon>Bacteria</taxon>
        <taxon>Bacillati</taxon>
        <taxon>Actinomycetota</taxon>
        <taxon>Actinomycetes</taxon>
        <taxon>Kitasatosporales</taxon>
        <taxon>Streptomycetaceae</taxon>
        <taxon>Streptomyces</taxon>
    </lineage>
</organism>
<evidence type="ECO:0000256" key="1">
    <source>
        <dbReference type="SAM" id="SignalP"/>
    </source>
</evidence>
<reference evidence="2 3" key="1">
    <citation type="submission" date="2017-08" db="EMBL/GenBank/DDBJ databases">
        <title>Complete Genome Sequence of Streptomyces formicae KY5, the formicamycin producer.</title>
        <authorList>
            <person name="Holmes N.A."/>
            <person name="Devine R."/>
            <person name="Qin Z."/>
            <person name="Seipke R.F."/>
            <person name="Wilkinson B."/>
            <person name="Hutchings M.I."/>
        </authorList>
    </citation>
    <scope>NUCLEOTIDE SEQUENCE [LARGE SCALE GENOMIC DNA]</scope>
    <source>
        <strain evidence="2 3">KY5</strain>
    </source>
</reference>
<dbReference type="KEGG" id="sfk:KY5_6505"/>
<feature type="chain" id="PRO_5012223062" description="Secreted protein" evidence="1">
    <location>
        <begin position="27"/>
        <end position="74"/>
    </location>
</feature>
<evidence type="ECO:0008006" key="4">
    <source>
        <dbReference type="Google" id="ProtNLM"/>
    </source>
</evidence>
<dbReference type="EMBL" id="CP022685">
    <property type="protein sequence ID" value="ATL31523.1"/>
    <property type="molecule type" value="Genomic_DNA"/>
</dbReference>
<name>A0A291QJ91_9ACTN</name>
<proteinExistence type="predicted"/>
<evidence type="ECO:0000313" key="2">
    <source>
        <dbReference type="EMBL" id="ATL31523.1"/>
    </source>
</evidence>
<keyword evidence="3" id="KW-1185">Reference proteome</keyword>
<dbReference type="AlphaFoldDB" id="A0A291QJ91"/>
<feature type="signal peptide" evidence="1">
    <location>
        <begin position="1"/>
        <end position="26"/>
    </location>
</feature>
<keyword evidence="1" id="KW-0732">Signal</keyword>
<sequence>MRKIGLVFATGIAGAAVFIGSGSAQAVIFNPDPCLDLSEVQSCENHTLYGFRQPAGPTTNPCGLPWRPVVIGSC</sequence>
<gene>
    <name evidence="2" type="ORF">KY5_6505</name>
</gene>
<evidence type="ECO:0000313" key="3">
    <source>
        <dbReference type="Proteomes" id="UP000221011"/>
    </source>
</evidence>
<accession>A0A291QJ91</accession>